<dbReference type="PANTHER" id="PTHR15907">
    <property type="entry name" value="DUF614 FAMILY PROTEIN-RELATED"/>
    <property type="match status" value="1"/>
</dbReference>
<gene>
    <name evidence="2" type="ORF">DFH94DRAFT_289423</name>
</gene>
<feature type="region of interest" description="Disordered" evidence="1">
    <location>
        <begin position="1"/>
        <end position="23"/>
    </location>
</feature>
<keyword evidence="3" id="KW-1185">Reference proteome</keyword>
<reference evidence="2" key="1">
    <citation type="submission" date="2019-10" db="EMBL/GenBank/DDBJ databases">
        <authorList>
            <consortium name="DOE Joint Genome Institute"/>
            <person name="Kuo A."/>
            <person name="Miyauchi S."/>
            <person name="Kiss E."/>
            <person name="Drula E."/>
            <person name="Kohler A."/>
            <person name="Sanchez-Garcia M."/>
            <person name="Andreopoulos B."/>
            <person name="Barry K.W."/>
            <person name="Bonito G."/>
            <person name="Buee M."/>
            <person name="Carver A."/>
            <person name="Chen C."/>
            <person name="Cichocki N."/>
            <person name="Clum A."/>
            <person name="Culley D."/>
            <person name="Crous P.W."/>
            <person name="Fauchery L."/>
            <person name="Girlanda M."/>
            <person name="Hayes R."/>
            <person name="Keri Z."/>
            <person name="LaButti K."/>
            <person name="Lipzen A."/>
            <person name="Lombard V."/>
            <person name="Magnuson J."/>
            <person name="Maillard F."/>
            <person name="Morin E."/>
            <person name="Murat C."/>
            <person name="Nolan M."/>
            <person name="Ohm R."/>
            <person name="Pangilinan J."/>
            <person name="Pereira M."/>
            <person name="Perotto S."/>
            <person name="Peter M."/>
            <person name="Riley R."/>
            <person name="Sitrit Y."/>
            <person name="Stielow B."/>
            <person name="Szollosi G."/>
            <person name="Zifcakova L."/>
            <person name="Stursova M."/>
            <person name="Spatafora J.W."/>
            <person name="Tedersoo L."/>
            <person name="Vaario L.-M."/>
            <person name="Yamada A."/>
            <person name="Yan M."/>
            <person name="Wang P."/>
            <person name="Xu J."/>
            <person name="Bruns T."/>
            <person name="Baldrian P."/>
            <person name="Vilgalys R."/>
            <person name="Henrissat B."/>
            <person name="Grigoriev I.V."/>
            <person name="Hibbett D."/>
            <person name="Nagy L.G."/>
            <person name="Martin F.M."/>
        </authorList>
    </citation>
    <scope>NUCLEOTIDE SEQUENCE</scope>
    <source>
        <strain evidence="2">Prilba</strain>
    </source>
</reference>
<dbReference type="AlphaFoldDB" id="A0A9P5MNN4"/>
<comment type="caution">
    <text evidence="2">The sequence shown here is derived from an EMBL/GenBank/DDBJ whole genome shotgun (WGS) entry which is preliminary data.</text>
</comment>
<evidence type="ECO:0000313" key="2">
    <source>
        <dbReference type="EMBL" id="KAF8467957.1"/>
    </source>
</evidence>
<name>A0A9P5MNN4_9AGAM</name>
<dbReference type="EMBL" id="WHVB01000034">
    <property type="protein sequence ID" value="KAF8467957.1"/>
    <property type="molecule type" value="Genomic_DNA"/>
</dbReference>
<dbReference type="NCBIfam" id="TIGR01571">
    <property type="entry name" value="A_thal_Cys_rich"/>
    <property type="match status" value="1"/>
</dbReference>
<evidence type="ECO:0000313" key="3">
    <source>
        <dbReference type="Proteomes" id="UP000759537"/>
    </source>
</evidence>
<reference evidence="2" key="2">
    <citation type="journal article" date="2020" name="Nat. Commun.">
        <title>Large-scale genome sequencing of mycorrhizal fungi provides insights into the early evolution of symbiotic traits.</title>
        <authorList>
            <person name="Miyauchi S."/>
            <person name="Kiss E."/>
            <person name="Kuo A."/>
            <person name="Drula E."/>
            <person name="Kohler A."/>
            <person name="Sanchez-Garcia M."/>
            <person name="Morin E."/>
            <person name="Andreopoulos B."/>
            <person name="Barry K.W."/>
            <person name="Bonito G."/>
            <person name="Buee M."/>
            <person name="Carver A."/>
            <person name="Chen C."/>
            <person name="Cichocki N."/>
            <person name="Clum A."/>
            <person name="Culley D."/>
            <person name="Crous P.W."/>
            <person name="Fauchery L."/>
            <person name="Girlanda M."/>
            <person name="Hayes R.D."/>
            <person name="Keri Z."/>
            <person name="LaButti K."/>
            <person name="Lipzen A."/>
            <person name="Lombard V."/>
            <person name="Magnuson J."/>
            <person name="Maillard F."/>
            <person name="Murat C."/>
            <person name="Nolan M."/>
            <person name="Ohm R.A."/>
            <person name="Pangilinan J."/>
            <person name="Pereira M.F."/>
            <person name="Perotto S."/>
            <person name="Peter M."/>
            <person name="Pfister S."/>
            <person name="Riley R."/>
            <person name="Sitrit Y."/>
            <person name="Stielow J.B."/>
            <person name="Szollosi G."/>
            <person name="Zifcakova L."/>
            <person name="Stursova M."/>
            <person name="Spatafora J.W."/>
            <person name="Tedersoo L."/>
            <person name="Vaario L.M."/>
            <person name="Yamada A."/>
            <person name="Yan M."/>
            <person name="Wang P."/>
            <person name="Xu J."/>
            <person name="Bruns T."/>
            <person name="Baldrian P."/>
            <person name="Vilgalys R."/>
            <person name="Dunand C."/>
            <person name="Henrissat B."/>
            <person name="Grigoriev I.V."/>
            <person name="Hibbett D."/>
            <person name="Nagy L.G."/>
            <person name="Martin F.M."/>
        </authorList>
    </citation>
    <scope>NUCLEOTIDE SEQUENCE</scope>
    <source>
        <strain evidence="2">Prilba</strain>
    </source>
</reference>
<dbReference type="InterPro" id="IPR006461">
    <property type="entry name" value="PLAC_motif_containing"/>
</dbReference>
<proteinExistence type="predicted"/>
<dbReference type="OrthoDB" id="1045822at2759"/>
<accession>A0A9P5MNN4</accession>
<protein>
    <submittedName>
        <fullName evidence="2">PLAC8-domain-containing protein</fullName>
    </submittedName>
</protein>
<evidence type="ECO:0000256" key="1">
    <source>
        <dbReference type="SAM" id="MobiDB-lite"/>
    </source>
</evidence>
<organism evidence="2 3">
    <name type="scientific">Russula ochroleuca</name>
    <dbReference type="NCBI Taxonomy" id="152965"/>
    <lineage>
        <taxon>Eukaryota</taxon>
        <taxon>Fungi</taxon>
        <taxon>Dikarya</taxon>
        <taxon>Basidiomycota</taxon>
        <taxon>Agaricomycotina</taxon>
        <taxon>Agaricomycetes</taxon>
        <taxon>Russulales</taxon>
        <taxon>Russulaceae</taxon>
        <taxon>Russula</taxon>
    </lineage>
</organism>
<dbReference type="Pfam" id="PF04749">
    <property type="entry name" value="PLAC8"/>
    <property type="match status" value="1"/>
</dbReference>
<sequence>MADTKEHVSNQPQGTAPMSVGGNRNAKNCPLGPDGKRGWSFGLFDCFARCGLCCWAVWCPCVVYGKNRQRLRSLQNQGTPLPGGGERYDGHCCVYGAINVATGHARALQIHIREQVRERYGIHGGPIEDCVTSWFCLVCALTQERREIELEENSF</sequence>
<dbReference type="Proteomes" id="UP000759537">
    <property type="component" value="Unassembled WGS sequence"/>
</dbReference>